<gene>
    <name evidence="1" type="ORF">GMARGA_LOCUS32895</name>
</gene>
<protein>
    <submittedName>
        <fullName evidence="1">20983_t:CDS:1</fullName>
    </submittedName>
</protein>
<comment type="caution">
    <text evidence="1">The sequence shown here is derived from an EMBL/GenBank/DDBJ whole genome shotgun (WGS) entry which is preliminary data.</text>
</comment>
<accession>A0ABN7WNZ3</accession>
<feature type="non-terminal residue" evidence="1">
    <location>
        <position position="1"/>
    </location>
</feature>
<dbReference type="Proteomes" id="UP000789901">
    <property type="component" value="Unassembled WGS sequence"/>
</dbReference>
<organism evidence="1 2">
    <name type="scientific">Gigaspora margarita</name>
    <dbReference type="NCBI Taxonomy" id="4874"/>
    <lineage>
        <taxon>Eukaryota</taxon>
        <taxon>Fungi</taxon>
        <taxon>Fungi incertae sedis</taxon>
        <taxon>Mucoromycota</taxon>
        <taxon>Glomeromycotina</taxon>
        <taxon>Glomeromycetes</taxon>
        <taxon>Diversisporales</taxon>
        <taxon>Gigasporaceae</taxon>
        <taxon>Gigaspora</taxon>
    </lineage>
</organism>
<evidence type="ECO:0000313" key="2">
    <source>
        <dbReference type="Proteomes" id="UP000789901"/>
    </source>
</evidence>
<evidence type="ECO:0000313" key="1">
    <source>
        <dbReference type="EMBL" id="CAG8836156.1"/>
    </source>
</evidence>
<proteinExistence type="predicted"/>
<feature type="non-terminal residue" evidence="1">
    <location>
        <position position="45"/>
    </location>
</feature>
<sequence length="45" mass="5046">GNVERAEVFISILETSLETFNGWLGGQTGFIANIKNEEFNGTRWV</sequence>
<reference evidence="1 2" key="1">
    <citation type="submission" date="2021-06" db="EMBL/GenBank/DDBJ databases">
        <authorList>
            <person name="Kallberg Y."/>
            <person name="Tangrot J."/>
            <person name="Rosling A."/>
        </authorList>
    </citation>
    <scope>NUCLEOTIDE SEQUENCE [LARGE SCALE GENOMIC DNA]</scope>
    <source>
        <strain evidence="1 2">120-4 pot B 10/14</strain>
    </source>
</reference>
<dbReference type="EMBL" id="CAJVQB010052961">
    <property type="protein sequence ID" value="CAG8836156.1"/>
    <property type="molecule type" value="Genomic_DNA"/>
</dbReference>
<keyword evidence="2" id="KW-1185">Reference proteome</keyword>
<name>A0ABN7WNZ3_GIGMA</name>